<dbReference type="PANTHER" id="PTHR42854:SF3">
    <property type="entry name" value="EUKARYOTIC TRANSLATION INITIATION FACTOR 2 SUBUNIT 3-RELATED"/>
    <property type="match status" value="1"/>
</dbReference>
<dbReference type="PROSITE" id="PS51722">
    <property type="entry name" value="G_TR_2"/>
    <property type="match status" value="1"/>
</dbReference>
<sequence>MEPARRGEAVTGRPGRELMQVVATAGHGDHGKSALVRALTGTDPDRPAGERRRGLTLDLGFAWTALPSGERLAFVDVPGHEKFVTTMLAGVGSVPAVLLAVAADEGWMPQTGEHLAAIDALGVRHGVLAVTRSDLADPTLALRQARERVAGTSLGGVEAVAVSATTGRGLDELTAALDRLAARLPVPDETAPVRLWVDRAFTGAGNGTVVTGTLAAGTVAVGDELLLTPSGERVRVGGVEAAGEPLDRVSGVARVALVLRGVPRGRHGRGTALVSPGRWSHTTSVDVRTRFGEASGRLARQMILHIGSAAVPVGLRPLGPDTARLTLNVRLPLHIGDSALLRDPARRAVAGVSVLDVRPPTLVRRGAAAARARELASWPDRPDGAQVLRRHGVLHRSDLAVMGCAAPPSALAIDEEWLADPGHWDGLHRRLADELTEHGRANPLAPGLPLESARLRLGLPNRRLVTALARPPLRLRDGRVYAPAEESGETGEIGED</sequence>
<dbReference type="Gene3D" id="3.40.50.300">
    <property type="entry name" value="P-loop containing nucleotide triphosphate hydrolases"/>
    <property type="match status" value="1"/>
</dbReference>
<comment type="subcellular location">
    <subcellularLocation>
        <location evidence="1">Cytoplasm</location>
    </subcellularLocation>
</comment>
<dbReference type="PANTHER" id="PTHR42854">
    <property type="entry name" value="EUKARYOTIC TRANSLATION INITIATION FACTOR 2 SUBUNIT 3 FAMILY MEMBER"/>
    <property type="match status" value="1"/>
</dbReference>
<dbReference type="InterPro" id="IPR000795">
    <property type="entry name" value="T_Tr_GTP-bd_dom"/>
</dbReference>
<feature type="domain" description="Tr-type G" evidence="6">
    <location>
        <begin position="17"/>
        <end position="186"/>
    </location>
</feature>
<dbReference type="Gene3D" id="2.40.30.10">
    <property type="entry name" value="Translation factors"/>
    <property type="match status" value="1"/>
</dbReference>
<name>A0ABW1A7Z0_9ACTN</name>
<dbReference type="EMBL" id="JBHSON010000044">
    <property type="protein sequence ID" value="MFC5749693.1"/>
    <property type="molecule type" value="Genomic_DNA"/>
</dbReference>
<keyword evidence="5" id="KW-0342">GTP-binding</keyword>
<dbReference type="InterPro" id="IPR009000">
    <property type="entry name" value="Transl_B-barrel_sf"/>
</dbReference>
<dbReference type="SUPFAM" id="SSF50447">
    <property type="entry name" value="Translation proteins"/>
    <property type="match status" value="1"/>
</dbReference>
<keyword evidence="4" id="KW-0648">Protein biosynthesis</keyword>
<dbReference type="InterPro" id="IPR027417">
    <property type="entry name" value="P-loop_NTPase"/>
</dbReference>
<evidence type="ECO:0000259" key="6">
    <source>
        <dbReference type="PROSITE" id="PS51722"/>
    </source>
</evidence>
<dbReference type="InterPro" id="IPR004535">
    <property type="entry name" value="Transl_elong_SelB"/>
</dbReference>
<accession>A0ABW1A7Z0</accession>
<protein>
    <submittedName>
        <fullName evidence="7">Selenocysteine-specific translation elongation factor</fullName>
    </submittedName>
</protein>
<evidence type="ECO:0000313" key="8">
    <source>
        <dbReference type="Proteomes" id="UP001596074"/>
    </source>
</evidence>
<dbReference type="GO" id="GO:0003746">
    <property type="term" value="F:translation elongation factor activity"/>
    <property type="evidence" value="ECO:0007669"/>
    <property type="project" value="UniProtKB-KW"/>
</dbReference>
<keyword evidence="7" id="KW-0251">Elongation factor</keyword>
<proteinExistence type="predicted"/>
<keyword evidence="3" id="KW-0547">Nucleotide-binding</keyword>
<dbReference type="CDD" id="cd04171">
    <property type="entry name" value="SelB"/>
    <property type="match status" value="1"/>
</dbReference>
<evidence type="ECO:0000256" key="3">
    <source>
        <dbReference type="ARBA" id="ARBA00022741"/>
    </source>
</evidence>
<evidence type="ECO:0000256" key="2">
    <source>
        <dbReference type="ARBA" id="ARBA00022490"/>
    </source>
</evidence>
<dbReference type="NCBIfam" id="TIGR00475">
    <property type="entry name" value="selB"/>
    <property type="match status" value="1"/>
</dbReference>
<dbReference type="Proteomes" id="UP001596074">
    <property type="component" value="Unassembled WGS sequence"/>
</dbReference>
<comment type="caution">
    <text evidence="7">The sequence shown here is derived from an EMBL/GenBank/DDBJ whole genome shotgun (WGS) entry which is preliminary data.</text>
</comment>
<keyword evidence="8" id="KW-1185">Reference proteome</keyword>
<dbReference type="Pfam" id="PF00009">
    <property type="entry name" value="GTP_EFTU"/>
    <property type="match status" value="1"/>
</dbReference>
<evidence type="ECO:0000313" key="7">
    <source>
        <dbReference type="EMBL" id="MFC5749693.1"/>
    </source>
</evidence>
<gene>
    <name evidence="7" type="primary">selB</name>
    <name evidence="7" type="ORF">ACFPZN_29060</name>
</gene>
<dbReference type="SUPFAM" id="SSF52540">
    <property type="entry name" value="P-loop containing nucleoside triphosphate hydrolases"/>
    <property type="match status" value="1"/>
</dbReference>
<organism evidence="7 8">
    <name type="scientific">Actinomadura rugatobispora</name>
    <dbReference type="NCBI Taxonomy" id="1994"/>
    <lineage>
        <taxon>Bacteria</taxon>
        <taxon>Bacillati</taxon>
        <taxon>Actinomycetota</taxon>
        <taxon>Actinomycetes</taxon>
        <taxon>Streptosporangiales</taxon>
        <taxon>Thermomonosporaceae</taxon>
        <taxon>Actinomadura</taxon>
    </lineage>
</organism>
<dbReference type="InterPro" id="IPR050543">
    <property type="entry name" value="eIF2G"/>
</dbReference>
<reference evidence="8" key="1">
    <citation type="journal article" date="2019" name="Int. J. Syst. Evol. Microbiol.">
        <title>The Global Catalogue of Microorganisms (GCM) 10K type strain sequencing project: providing services to taxonomists for standard genome sequencing and annotation.</title>
        <authorList>
            <consortium name="The Broad Institute Genomics Platform"/>
            <consortium name="The Broad Institute Genome Sequencing Center for Infectious Disease"/>
            <person name="Wu L."/>
            <person name="Ma J."/>
        </authorList>
    </citation>
    <scope>NUCLEOTIDE SEQUENCE [LARGE SCALE GENOMIC DNA]</scope>
    <source>
        <strain evidence="8">KCTC 42087</strain>
    </source>
</reference>
<evidence type="ECO:0000256" key="5">
    <source>
        <dbReference type="ARBA" id="ARBA00023134"/>
    </source>
</evidence>
<keyword evidence="2" id="KW-0963">Cytoplasm</keyword>
<dbReference type="RefSeq" id="WP_378285416.1">
    <property type="nucleotide sequence ID" value="NZ_JBHSON010000044.1"/>
</dbReference>
<evidence type="ECO:0000256" key="1">
    <source>
        <dbReference type="ARBA" id="ARBA00004496"/>
    </source>
</evidence>
<evidence type="ECO:0000256" key="4">
    <source>
        <dbReference type="ARBA" id="ARBA00022917"/>
    </source>
</evidence>